<dbReference type="GO" id="GO:0003677">
    <property type="term" value="F:DNA binding"/>
    <property type="evidence" value="ECO:0007669"/>
    <property type="project" value="InterPro"/>
</dbReference>
<dbReference type="Proteomes" id="UP000034406">
    <property type="component" value="Unassembled WGS sequence"/>
</dbReference>
<dbReference type="SUPFAM" id="SSF143422">
    <property type="entry name" value="Transposase IS200-like"/>
    <property type="match status" value="1"/>
</dbReference>
<evidence type="ECO:0000313" key="2">
    <source>
        <dbReference type="Proteomes" id="UP000034406"/>
    </source>
</evidence>
<dbReference type="Gene3D" id="3.30.70.1290">
    <property type="entry name" value="Transposase IS200-like"/>
    <property type="match status" value="1"/>
</dbReference>
<gene>
    <name evidence="1" type="ORF">US90_C0018G0046</name>
</gene>
<protein>
    <recommendedName>
        <fullName evidence="3">Transposase IS200-like domain-containing protein</fullName>
    </recommendedName>
</protein>
<proteinExistence type="predicted"/>
<name>A0A0G0JR51_9BACT</name>
<sequence>MPNHLHLMIGVGAHHDAPKKDRDNDYFRAIRESPLRSGNYEHIIRDEEEYIKIKEYIRMNPEKWCRDMNNPVNYK</sequence>
<reference evidence="1 2" key="1">
    <citation type="journal article" date="2015" name="Nature">
        <title>rRNA introns, odd ribosomes, and small enigmatic genomes across a large radiation of phyla.</title>
        <authorList>
            <person name="Brown C.T."/>
            <person name="Hug L.A."/>
            <person name="Thomas B.C."/>
            <person name="Sharon I."/>
            <person name="Castelle C.J."/>
            <person name="Singh A."/>
            <person name="Wilkins M.J."/>
            <person name="Williams K.H."/>
            <person name="Banfield J.F."/>
        </authorList>
    </citation>
    <scope>NUCLEOTIDE SEQUENCE [LARGE SCALE GENOMIC DNA]</scope>
</reference>
<accession>A0A0G0JR51</accession>
<dbReference type="EMBL" id="LBUT01000018">
    <property type="protein sequence ID" value="KKQ69202.1"/>
    <property type="molecule type" value="Genomic_DNA"/>
</dbReference>
<evidence type="ECO:0008006" key="3">
    <source>
        <dbReference type="Google" id="ProtNLM"/>
    </source>
</evidence>
<dbReference type="GO" id="GO:0004803">
    <property type="term" value="F:transposase activity"/>
    <property type="evidence" value="ECO:0007669"/>
    <property type="project" value="InterPro"/>
</dbReference>
<dbReference type="InterPro" id="IPR036515">
    <property type="entry name" value="Transposase_17_sf"/>
</dbReference>
<organism evidence="1 2">
    <name type="scientific">Candidatus Shapirobacteria bacterium GW2011_GWE2_38_30</name>
    <dbReference type="NCBI Taxonomy" id="1618490"/>
    <lineage>
        <taxon>Bacteria</taxon>
        <taxon>Candidatus Shapironibacteriota</taxon>
    </lineage>
</organism>
<evidence type="ECO:0000313" key="1">
    <source>
        <dbReference type="EMBL" id="KKQ69202.1"/>
    </source>
</evidence>
<dbReference type="GO" id="GO:0006313">
    <property type="term" value="P:DNA transposition"/>
    <property type="evidence" value="ECO:0007669"/>
    <property type="project" value="InterPro"/>
</dbReference>
<comment type="caution">
    <text evidence="1">The sequence shown here is derived from an EMBL/GenBank/DDBJ whole genome shotgun (WGS) entry which is preliminary data.</text>
</comment>
<dbReference type="AlphaFoldDB" id="A0A0G0JR51"/>